<dbReference type="AlphaFoldDB" id="A0AAV4WNK7"/>
<evidence type="ECO:0000313" key="3">
    <source>
        <dbReference type="Proteomes" id="UP001054837"/>
    </source>
</evidence>
<feature type="compositionally biased region" description="Polar residues" evidence="1">
    <location>
        <begin position="97"/>
        <end position="109"/>
    </location>
</feature>
<evidence type="ECO:0000313" key="2">
    <source>
        <dbReference type="EMBL" id="GIY84412.1"/>
    </source>
</evidence>
<evidence type="ECO:0008006" key="4">
    <source>
        <dbReference type="Google" id="ProtNLM"/>
    </source>
</evidence>
<gene>
    <name evidence="2" type="ORF">CDAR_278581</name>
</gene>
<protein>
    <recommendedName>
        <fullName evidence="4">Ycf1</fullName>
    </recommendedName>
</protein>
<dbReference type="EMBL" id="BPLQ01014930">
    <property type="protein sequence ID" value="GIY84412.1"/>
    <property type="molecule type" value="Genomic_DNA"/>
</dbReference>
<keyword evidence="3" id="KW-1185">Reference proteome</keyword>
<accession>A0AAV4WNK7</accession>
<feature type="compositionally biased region" description="Basic and acidic residues" evidence="1">
    <location>
        <begin position="39"/>
        <end position="55"/>
    </location>
</feature>
<comment type="caution">
    <text evidence="2">The sequence shown here is derived from an EMBL/GenBank/DDBJ whole genome shotgun (WGS) entry which is preliminary data.</text>
</comment>
<organism evidence="2 3">
    <name type="scientific">Caerostris darwini</name>
    <dbReference type="NCBI Taxonomy" id="1538125"/>
    <lineage>
        <taxon>Eukaryota</taxon>
        <taxon>Metazoa</taxon>
        <taxon>Ecdysozoa</taxon>
        <taxon>Arthropoda</taxon>
        <taxon>Chelicerata</taxon>
        <taxon>Arachnida</taxon>
        <taxon>Araneae</taxon>
        <taxon>Araneomorphae</taxon>
        <taxon>Entelegynae</taxon>
        <taxon>Araneoidea</taxon>
        <taxon>Araneidae</taxon>
        <taxon>Caerostris</taxon>
    </lineage>
</organism>
<sequence>MPIVCIEYIIVNLLYYFLKGKLKRNKEPYFFSFSFLEKGKQMRTRREEKGEEKGNPNKVQECRGQTIRDIASDPDNELDRRHFPPPRSPAHNDSRRPSPSQLSLVPNRI</sequence>
<dbReference type="Proteomes" id="UP001054837">
    <property type="component" value="Unassembled WGS sequence"/>
</dbReference>
<proteinExistence type="predicted"/>
<evidence type="ECO:0000256" key="1">
    <source>
        <dbReference type="SAM" id="MobiDB-lite"/>
    </source>
</evidence>
<reference evidence="2 3" key="1">
    <citation type="submission" date="2021-06" db="EMBL/GenBank/DDBJ databases">
        <title>Caerostris darwini draft genome.</title>
        <authorList>
            <person name="Kono N."/>
            <person name="Arakawa K."/>
        </authorList>
    </citation>
    <scope>NUCLEOTIDE SEQUENCE [LARGE SCALE GENOMIC DNA]</scope>
</reference>
<feature type="region of interest" description="Disordered" evidence="1">
    <location>
        <begin position="39"/>
        <end position="109"/>
    </location>
</feature>
<name>A0AAV4WNK7_9ARAC</name>